<dbReference type="Proteomes" id="UP000033673">
    <property type="component" value="Unassembled WGS sequence"/>
</dbReference>
<protein>
    <submittedName>
        <fullName evidence="1">Sulfate ABC transporter permease</fullName>
    </submittedName>
</protein>
<evidence type="ECO:0000313" key="1">
    <source>
        <dbReference type="EMBL" id="KJY84546.1"/>
    </source>
</evidence>
<organism evidence="1 2">
    <name type="scientific">Vibrio galatheae</name>
    <dbReference type="NCBI Taxonomy" id="579748"/>
    <lineage>
        <taxon>Bacteria</taxon>
        <taxon>Pseudomonadati</taxon>
        <taxon>Pseudomonadota</taxon>
        <taxon>Gammaproteobacteria</taxon>
        <taxon>Vibrionales</taxon>
        <taxon>Vibrionaceae</taxon>
        <taxon>Vibrio</taxon>
    </lineage>
</organism>
<dbReference type="STRING" id="579748.TW81_03185"/>
<name>A0A0F4NR39_9VIBR</name>
<dbReference type="AlphaFoldDB" id="A0A0F4NR39"/>
<gene>
    <name evidence="1" type="ORF">TW81_03185</name>
</gene>
<proteinExistence type="predicted"/>
<dbReference type="EMBL" id="JXXV01000007">
    <property type="protein sequence ID" value="KJY84546.1"/>
    <property type="molecule type" value="Genomic_DNA"/>
</dbReference>
<accession>A0A0F4NR39</accession>
<dbReference type="OrthoDB" id="197869at2"/>
<sequence>MSFTSYKIKHTCQILIYLVVLSYPLIGHTQIVLSDNFHISGFGTLSAARSDNSLPILPERNITEEWCFSCDTTFGLQADWRLSPFLRSSIQVVKRPEDHFSSPELERAFVEYSTDAFRAKVGRLRTPVFIMSEYYYVSSAYPWLRLPTEVYDNALGLTYFEGISADFLHEFKNGHQVVFSPYVATPRKKGFTQYATPFEVELSRALGLSVEIVYEDNLLHLAYINLDATWRGPSSTQEFDNLNLFSLGISQYYHSLHIQAETMLSDNISSDWYLSVEYQLGRITPYTRYGQTRLTKDTESYLIGFRYDWTPSINTSVEWQRFLGRENVISGQFTQLQDPSKPFSTKVDLFSIGLSFTF</sequence>
<comment type="caution">
    <text evidence="1">The sequence shown here is derived from an EMBL/GenBank/DDBJ whole genome shotgun (WGS) entry which is preliminary data.</text>
</comment>
<dbReference type="SUPFAM" id="SSF56935">
    <property type="entry name" value="Porins"/>
    <property type="match status" value="1"/>
</dbReference>
<keyword evidence="2" id="KW-1185">Reference proteome</keyword>
<evidence type="ECO:0000313" key="2">
    <source>
        <dbReference type="Proteomes" id="UP000033673"/>
    </source>
</evidence>
<reference evidence="1 2" key="1">
    <citation type="journal article" date="2015" name="BMC Genomics">
        <title>Genome mining reveals unlocked bioactive potential of marine Gram-negative bacteria.</title>
        <authorList>
            <person name="Machado H."/>
            <person name="Sonnenschein E.C."/>
            <person name="Melchiorsen J."/>
            <person name="Gram L."/>
        </authorList>
    </citation>
    <scope>NUCLEOTIDE SEQUENCE [LARGE SCALE GENOMIC DNA]</scope>
    <source>
        <strain evidence="1 2">S2757</strain>
    </source>
</reference>
<dbReference type="PATRIC" id="fig|579748.3.peg.663"/>